<name>A0A8S5QKP7_9CAUD</name>
<sequence>MRKDIPLHQYPKDVQIATHMIGLNYKRPYIRHGRRYYKPYRNYFCSALSGPDYETLRKMEKKGYVVSGKPGEKGIYFWMTREGLDWLGEKIRIRIHDPRD</sequence>
<organism evidence="1">
    <name type="scientific">Siphoviridae sp. ct0hG5</name>
    <dbReference type="NCBI Taxonomy" id="2826269"/>
    <lineage>
        <taxon>Viruses</taxon>
        <taxon>Duplodnaviria</taxon>
        <taxon>Heunggongvirae</taxon>
        <taxon>Uroviricota</taxon>
        <taxon>Caudoviricetes</taxon>
    </lineage>
</organism>
<keyword evidence="1" id="KW-0966">Cell projection</keyword>
<protein>
    <submittedName>
        <fullName evidence="1">Flagellin, PadR, transcription factor, DNA.8A</fullName>
    </submittedName>
</protein>
<evidence type="ECO:0000313" key="1">
    <source>
        <dbReference type="EMBL" id="DAE19570.1"/>
    </source>
</evidence>
<proteinExistence type="predicted"/>
<dbReference type="EMBL" id="BK015677">
    <property type="protein sequence ID" value="DAE19570.1"/>
    <property type="molecule type" value="Genomic_DNA"/>
</dbReference>
<keyword evidence="1" id="KW-0969">Cilium</keyword>
<keyword evidence="1" id="KW-0282">Flagellum</keyword>
<accession>A0A8S5QKP7</accession>
<reference evidence="1" key="1">
    <citation type="journal article" date="2021" name="Proc. Natl. Acad. Sci. U.S.A.">
        <title>A Catalog of Tens of Thousands of Viruses from Human Metagenomes Reveals Hidden Associations with Chronic Diseases.</title>
        <authorList>
            <person name="Tisza M.J."/>
            <person name="Buck C.B."/>
        </authorList>
    </citation>
    <scope>NUCLEOTIDE SEQUENCE</scope>
    <source>
        <strain evidence="1">Ct0hG5</strain>
    </source>
</reference>